<dbReference type="AlphaFoldDB" id="A0AA41WQB7"/>
<evidence type="ECO:0000256" key="1">
    <source>
        <dbReference type="SAM" id="MobiDB-lite"/>
    </source>
</evidence>
<sequence>MPQSIEIEIGESPQALIGRYGKAVDVDNKNEQAYGVTFYGVDWPDSSQGTVVIKNQKSEVRLDTALGVSGSFDKAHAEEGIYDYSISLGIFPRNNVTHDQARLQFYEMLKRIQQAGWKRWIYPENPRLAGAEAVRYRLVKDQGVDSLDPEYVPGLEDWMKLPDMTSWRFYLNGVYMDVQMSRDSTRMKVDEPGAYFVKIKLEGYANFWRNAFNEQDRPHWRDLFPGLQRQMRAERASSEQKLNAQGYSVDTSYHNPDETSGDQPISPPAKTGAK</sequence>
<reference evidence="3" key="1">
    <citation type="journal article" date="2023" name="Front. Microbiol.">
        <title>Ralstonia chuxiongensis sp. nov., Ralstonia mojiangensis sp. nov., and Ralstonia soli sp. nov., isolated from tobacco fields, are three novel species in the family Burkholderiaceae.</title>
        <authorList>
            <person name="Lu C.H."/>
            <person name="Zhang Y.Y."/>
            <person name="Jiang N."/>
            <person name="Chen W."/>
            <person name="Shao X."/>
            <person name="Zhao Z.M."/>
            <person name="Lu W.L."/>
            <person name="Hu X."/>
            <person name="Xi Y.X."/>
            <person name="Zou S.Y."/>
            <person name="Wei Q.J."/>
            <person name="Lin Z.L."/>
            <person name="Gong L."/>
            <person name="Gai X.T."/>
            <person name="Zhang L.Q."/>
            <person name="Li J.Y."/>
            <person name="Jin Y."/>
            <person name="Xia Z.Y."/>
        </authorList>
    </citation>
    <scope>NUCLEOTIDE SEQUENCE [LARGE SCALE GENOMIC DNA]</scope>
    <source>
        <strain evidence="3">21YRMH01-3</strain>
    </source>
</reference>
<dbReference type="RefSeq" id="WP_253534289.1">
    <property type="nucleotide sequence ID" value="NZ_JAMYWC010000001.1"/>
</dbReference>
<evidence type="ECO:0000313" key="2">
    <source>
        <dbReference type="EMBL" id="MCP1170814.1"/>
    </source>
</evidence>
<organism evidence="2 3">
    <name type="scientific">Ralstonia chuxiongensis</name>
    <dbReference type="NCBI Taxonomy" id="2957504"/>
    <lineage>
        <taxon>Bacteria</taxon>
        <taxon>Pseudomonadati</taxon>
        <taxon>Pseudomonadota</taxon>
        <taxon>Betaproteobacteria</taxon>
        <taxon>Burkholderiales</taxon>
        <taxon>Burkholderiaceae</taxon>
        <taxon>Ralstonia</taxon>
    </lineage>
</organism>
<name>A0AA41WQB7_9RALS</name>
<gene>
    <name evidence="2" type="ORF">NKG59_00525</name>
</gene>
<evidence type="ECO:0000313" key="3">
    <source>
        <dbReference type="Proteomes" id="UP001162793"/>
    </source>
</evidence>
<feature type="region of interest" description="Disordered" evidence="1">
    <location>
        <begin position="233"/>
        <end position="274"/>
    </location>
</feature>
<comment type="caution">
    <text evidence="2">The sequence shown here is derived from an EMBL/GenBank/DDBJ whole genome shotgun (WGS) entry which is preliminary data.</text>
</comment>
<feature type="compositionally biased region" description="Polar residues" evidence="1">
    <location>
        <begin position="239"/>
        <end position="254"/>
    </location>
</feature>
<accession>A0AA41WQB7</accession>
<dbReference type="Proteomes" id="UP001162793">
    <property type="component" value="Unassembled WGS sequence"/>
</dbReference>
<keyword evidence="3" id="KW-1185">Reference proteome</keyword>
<protein>
    <submittedName>
        <fullName evidence="2">Uncharacterized protein</fullName>
    </submittedName>
</protein>
<proteinExistence type="predicted"/>
<dbReference type="EMBL" id="JAMYWC010000001">
    <property type="protein sequence ID" value="MCP1170814.1"/>
    <property type="molecule type" value="Genomic_DNA"/>
</dbReference>